<keyword evidence="4" id="KW-0732">Signal</keyword>
<dbReference type="PANTHER" id="PTHR10819:SF3">
    <property type="entry name" value="PHOSPHOTRIESTERASE-RELATED PROTEIN"/>
    <property type="match status" value="1"/>
</dbReference>
<gene>
    <name evidence="5" type="ORF">ACFOUT_03700</name>
</gene>
<sequence>MKSKIAYGGFLILNTLFFCVSHAQNDSIATVKGFINAKSLGVSLTHEHVMSNFGKPSDSTSFYDESRLMKQVVPYLKGLKEMGIHSIFDCTTAYFGRRIDLLEKISDASGVHIITNTGFYGSANDRYIPKFAYQLSPAELAETWTNEFFDGIEGTSVHPGFIKLAFDSGEPSEIDQKLVEAGIITHSKTGLTLAIHTGENIQAAYLTLKLLNEKGVLPNAWIWVHANKVTDDKILLEMAKKGAWISLDGVKADNVEGYVQRLSKFKKHDLLHKVLVSHDGNGFPAGGAIRQFDAIPLHLIPALKNSGFTQSEIDQLLIDNPRKAFMPSIKK</sequence>
<comment type="caution">
    <text evidence="5">The sequence shown here is derived from an EMBL/GenBank/DDBJ whole genome shotgun (WGS) entry which is preliminary data.</text>
</comment>
<dbReference type="Gene3D" id="3.20.20.140">
    <property type="entry name" value="Metal-dependent hydrolases"/>
    <property type="match status" value="1"/>
</dbReference>
<evidence type="ECO:0000256" key="3">
    <source>
        <dbReference type="PROSITE-ProRule" id="PRU00679"/>
    </source>
</evidence>
<dbReference type="EMBL" id="JBHSAW010000004">
    <property type="protein sequence ID" value="MFC4094963.1"/>
    <property type="molecule type" value="Genomic_DNA"/>
</dbReference>
<dbReference type="SUPFAM" id="SSF51556">
    <property type="entry name" value="Metallo-dependent hydrolases"/>
    <property type="match status" value="1"/>
</dbReference>
<proteinExistence type="inferred from homology"/>
<organism evidence="5 6">
    <name type="scientific">Euzebyella saccharophila</name>
    <dbReference type="NCBI Taxonomy" id="679664"/>
    <lineage>
        <taxon>Bacteria</taxon>
        <taxon>Pseudomonadati</taxon>
        <taxon>Bacteroidota</taxon>
        <taxon>Flavobacteriia</taxon>
        <taxon>Flavobacteriales</taxon>
        <taxon>Flavobacteriaceae</taxon>
        <taxon>Euzebyella</taxon>
    </lineage>
</organism>
<protein>
    <submittedName>
        <fullName evidence="5">Phosphotriesterase</fullName>
    </submittedName>
</protein>
<dbReference type="InterPro" id="IPR001559">
    <property type="entry name" value="Phosphotriesterase"/>
</dbReference>
<evidence type="ECO:0000256" key="1">
    <source>
        <dbReference type="ARBA" id="ARBA00022723"/>
    </source>
</evidence>
<dbReference type="RefSeq" id="WP_192461288.1">
    <property type="nucleotide sequence ID" value="NZ_JACYFJ010000001.1"/>
</dbReference>
<evidence type="ECO:0000256" key="4">
    <source>
        <dbReference type="SAM" id="SignalP"/>
    </source>
</evidence>
<accession>A0ABV8JJL3</accession>
<keyword evidence="2" id="KW-0378">Hydrolase</keyword>
<dbReference type="PANTHER" id="PTHR10819">
    <property type="entry name" value="PHOSPHOTRIESTERASE-RELATED"/>
    <property type="match status" value="1"/>
</dbReference>
<evidence type="ECO:0000313" key="5">
    <source>
        <dbReference type="EMBL" id="MFC4094963.1"/>
    </source>
</evidence>
<dbReference type="Pfam" id="PF02126">
    <property type="entry name" value="PTE"/>
    <property type="match status" value="1"/>
</dbReference>
<dbReference type="Proteomes" id="UP001595814">
    <property type="component" value="Unassembled WGS sequence"/>
</dbReference>
<dbReference type="InterPro" id="IPR032466">
    <property type="entry name" value="Metal_Hydrolase"/>
</dbReference>
<feature type="modified residue" description="N6-carboxylysine" evidence="3">
    <location>
        <position position="163"/>
    </location>
</feature>
<evidence type="ECO:0000313" key="6">
    <source>
        <dbReference type="Proteomes" id="UP001595814"/>
    </source>
</evidence>
<evidence type="ECO:0000256" key="2">
    <source>
        <dbReference type="ARBA" id="ARBA00022801"/>
    </source>
</evidence>
<comment type="similarity">
    <text evidence="3">Belongs to the metallo-dependent hydrolases superfamily. Phosphotriesterase family.</text>
</comment>
<keyword evidence="1" id="KW-0479">Metal-binding</keyword>
<keyword evidence="6" id="KW-1185">Reference proteome</keyword>
<feature type="chain" id="PRO_5045416718" evidence="4">
    <location>
        <begin position="24"/>
        <end position="331"/>
    </location>
</feature>
<feature type="signal peptide" evidence="4">
    <location>
        <begin position="1"/>
        <end position="23"/>
    </location>
</feature>
<name>A0ABV8JJL3_9FLAO</name>
<dbReference type="PROSITE" id="PS51347">
    <property type="entry name" value="PHOSPHOTRIESTERASE_2"/>
    <property type="match status" value="1"/>
</dbReference>
<reference evidence="6" key="1">
    <citation type="journal article" date="2019" name="Int. J. Syst. Evol. Microbiol.">
        <title>The Global Catalogue of Microorganisms (GCM) 10K type strain sequencing project: providing services to taxonomists for standard genome sequencing and annotation.</title>
        <authorList>
            <consortium name="The Broad Institute Genomics Platform"/>
            <consortium name="The Broad Institute Genome Sequencing Center for Infectious Disease"/>
            <person name="Wu L."/>
            <person name="Ma J."/>
        </authorList>
    </citation>
    <scope>NUCLEOTIDE SEQUENCE [LARGE SCALE GENOMIC DNA]</scope>
    <source>
        <strain evidence="6">CECT 7477</strain>
    </source>
</reference>